<dbReference type="CDD" id="cd03143">
    <property type="entry name" value="A4_beta-galactosidase_middle_domain"/>
    <property type="match status" value="1"/>
</dbReference>
<accession>A0A8J3VDI4</accession>
<protein>
    <recommendedName>
        <fullName evidence="3 6">Beta-galactosidase</fullName>
        <shortName evidence="6">Beta-gal</shortName>
        <ecNumber evidence="3 6">3.2.1.23</ecNumber>
    </recommendedName>
</protein>
<reference evidence="13" key="1">
    <citation type="submission" date="2021-01" db="EMBL/GenBank/DDBJ databases">
        <title>Whole genome shotgun sequence of Rhizocola hellebori NBRC 109834.</title>
        <authorList>
            <person name="Komaki H."/>
            <person name="Tamura T."/>
        </authorList>
    </citation>
    <scope>NUCLEOTIDE SEQUENCE</scope>
    <source>
        <strain evidence="13">NBRC 109834</strain>
    </source>
</reference>
<organism evidence="13 14">
    <name type="scientific">Rhizocola hellebori</name>
    <dbReference type="NCBI Taxonomy" id="1392758"/>
    <lineage>
        <taxon>Bacteria</taxon>
        <taxon>Bacillati</taxon>
        <taxon>Actinomycetota</taxon>
        <taxon>Actinomycetes</taxon>
        <taxon>Micromonosporales</taxon>
        <taxon>Micromonosporaceae</taxon>
        <taxon>Rhizocola</taxon>
    </lineage>
</organism>
<dbReference type="InterPro" id="IPR017853">
    <property type="entry name" value="GH"/>
</dbReference>
<feature type="domain" description="Glycoside hydrolase family 42 N-terminal" evidence="10">
    <location>
        <begin position="32"/>
        <end position="400"/>
    </location>
</feature>
<evidence type="ECO:0000256" key="5">
    <source>
        <dbReference type="ARBA" id="ARBA00023295"/>
    </source>
</evidence>
<feature type="domain" description="Beta-galactosidase trimerisation" evidence="11">
    <location>
        <begin position="413"/>
        <end position="614"/>
    </location>
</feature>
<feature type="active site" description="Nucleophile" evidence="7">
    <location>
        <position position="325"/>
    </location>
</feature>
<evidence type="ECO:0000256" key="1">
    <source>
        <dbReference type="ARBA" id="ARBA00001412"/>
    </source>
</evidence>
<dbReference type="SUPFAM" id="SSF51445">
    <property type="entry name" value="(Trans)glycosidases"/>
    <property type="match status" value="1"/>
</dbReference>
<dbReference type="Gene3D" id="3.40.50.880">
    <property type="match status" value="1"/>
</dbReference>
<evidence type="ECO:0000256" key="4">
    <source>
        <dbReference type="ARBA" id="ARBA00022801"/>
    </source>
</evidence>
<evidence type="ECO:0000259" key="12">
    <source>
        <dbReference type="Pfam" id="PF08533"/>
    </source>
</evidence>
<dbReference type="InterPro" id="IPR029062">
    <property type="entry name" value="Class_I_gatase-like"/>
</dbReference>
<gene>
    <name evidence="13" type="ORF">Rhe02_05540</name>
</gene>
<feature type="binding site" evidence="8">
    <location>
        <position position="333"/>
    </location>
    <ligand>
        <name>substrate</name>
    </ligand>
</feature>
<dbReference type="Gene3D" id="3.20.20.80">
    <property type="entry name" value="Glycosidases"/>
    <property type="match status" value="1"/>
</dbReference>
<feature type="binding site" evidence="9">
    <location>
        <position position="133"/>
    </location>
    <ligand>
        <name>Zn(2+)</name>
        <dbReference type="ChEBI" id="CHEBI:29105"/>
    </ligand>
</feature>
<feature type="binding site" evidence="8">
    <location>
        <position position="129"/>
    </location>
    <ligand>
        <name>substrate</name>
    </ligand>
</feature>
<evidence type="ECO:0000256" key="6">
    <source>
        <dbReference type="PIRNR" id="PIRNR001084"/>
    </source>
</evidence>
<dbReference type="InterPro" id="IPR003476">
    <property type="entry name" value="Glyco_hydro_42"/>
</dbReference>
<comment type="catalytic activity">
    <reaction evidence="1 6">
        <text>Hydrolysis of terminal non-reducing beta-D-galactose residues in beta-D-galactosides.</text>
        <dbReference type="EC" id="3.2.1.23"/>
    </reaction>
</comment>
<dbReference type="EMBL" id="BONY01000002">
    <property type="protein sequence ID" value="GIH02487.1"/>
    <property type="molecule type" value="Genomic_DNA"/>
</dbReference>
<keyword evidence="4 6" id="KW-0378">Hydrolase</keyword>
<evidence type="ECO:0000256" key="7">
    <source>
        <dbReference type="PIRSR" id="PIRSR001084-1"/>
    </source>
</evidence>
<sequence>MCARAHTAAFLGELMPERSTPLPWTGIVLGCDYNYEQWPEPVWHEDMALMRKAGVGLVAINVFGWSNVEPRPGEYDFTDLDRIVELLHDHQIRINMGTGTASPPPWLTRRHPEVLPVAPDGTSRFFGGRQAWCPSSPVFREHALALVEQVALRYGSHPAIALWHVSNELGCHNALCYDDTSAEAFRVWLARRYGSLGALNDAWGTAFWSQRYHDWAEVDPPRLALSVRNPAQLVDFHRFSSDALLEHYLAEAQVLRKHTSAPITTNFMITAHIRNLDYWTWAPRMDLVATDHYLDHRLDDPVAELSFAADLTRGLAGGGPWMLAEQSTGAVNWQPYNMAKTPGQMVRNSLTHLARGADAVCFFQWRASAQGAEKFHSAMLPHAGTPTALWREVLDLSTVLTRLAEVAGTTVEADAAIVFSWESWWATDTEARPSVAVRYLDQVHAAYRALRELGITTDLVAPGADLSRYRAVLVPCLHMVSDEDSAAITGYVRSGGHAVVTFYSGIVDRHDRVRLGGYPGAFRDLLGVVAEEFAPLLPGQEVALGSGARAALWTERLRATTAQIVDRYAEGPLAGVPAITRNAYGAGQAWYLATALAPADLRDTLRRAMREAGVTASGPESDGSLEVVHRSGGGHRYVFVINHGHKEAEHPVTGRDLVTGERVDGMLRLPAGAVAVVREEPGP</sequence>
<dbReference type="Pfam" id="PF08532">
    <property type="entry name" value="Glyco_hydro_42M"/>
    <property type="match status" value="1"/>
</dbReference>
<comment type="caution">
    <text evidence="13">The sequence shown here is derived from an EMBL/GenBank/DDBJ whole genome shotgun (WGS) entry which is preliminary data.</text>
</comment>
<feature type="active site" description="Proton donor" evidence="7">
    <location>
        <position position="168"/>
    </location>
</feature>
<feature type="binding site" evidence="9">
    <location>
        <position position="176"/>
    </location>
    <ligand>
        <name>Zn(2+)</name>
        <dbReference type="ChEBI" id="CHEBI:29105"/>
    </ligand>
</feature>
<name>A0A8J3VDI4_9ACTN</name>
<dbReference type="Proteomes" id="UP000612899">
    <property type="component" value="Unassembled WGS sequence"/>
</dbReference>
<dbReference type="Pfam" id="PF02449">
    <property type="entry name" value="Glyco_hydro_42"/>
    <property type="match status" value="1"/>
</dbReference>
<evidence type="ECO:0000313" key="14">
    <source>
        <dbReference type="Proteomes" id="UP000612899"/>
    </source>
</evidence>
<feature type="binding site" evidence="8">
    <location>
        <position position="167"/>
    </location>
    <ligand>
        <name>substrate</name>
    </ligand>
</feature>
<keyword evidence="9" id="KW-0862">Zinc</keyword>
<feature type="domain" description="Beta-galactosidase C-terminal" evidence="12">
    <location>
        <begin position="625"/>
        <end position="679"/>
    </location>
</feature>
<keyword evidence="9" id="KW-0479">Metal-binding</keyword>
<comment type="similarity">
    <text evidence="2 6">Belongs to the glycosyl hydrolase 42 family.</text>
</comment>
<proteinExistence type="inferred from homology"/>
<dbReference type="InterPro" id="IPR013739">
    <property type="entry name" value="Beta_galactosidase_C"/>
</dbReference>
<evidence type="ECO:0000256" key="3">
    <source>
        <dbReference type="ARBA" id="ARBA00012756"/>
    </source>
</evidence>
<dbReference type="AlphaFoldDB" id="A0A8J3VDI4"/>
<dbReference type="GO" id="GO:0046872">
    <property type="term" value="F:metal ion binding"/>
    <property type="evidence" value="ECO:0007669"/>
    <property type="project" value="UniProtKB-KW"/>
</dbReference>
<keyword evidence="14" id="KW-1185">Reference proteome</keyword>
<dbReference type="PROSITE" id="PS51257">
    <property type="entry name" value="PROKAR_LIPOPROTEIN"/>
    <property type="match status" value="1"/>
</dbReference>
<dbReference type="GO" id="GO:0006012">
    <property type="term" value="P:galactose metabolic process"/>
    <property type="evidence" value="ECO:0007669"/>
    <property type="project" value="InterPro"/>
</dbReference>
<dbReference type="GO" id="GO:0004565">
    <property type="term" value="F:beta-galactosidase activity"/>
    <property type="evidence" value="ECO:0007669"/>
    <property type="project" value="UniProtKB-EC"/>
</dbReference>
<dbReference type="Gene3D" id="2.60.40.1180">
    <property type="entry name" value="Golgi alpha-mannosidase II"/>
    <property type="match status" value="1"/>
</dbReference>
<dbReference type="InterPro" id="IPR013738">
    <property type="entry name" value="Beta_galactosidase_Trimer"/>
</dbReference>
<evidence type="ECO:0000259" key="11">
    <source>
        <dbReference type="Pfam" id="PF08532"/>
    </source>
</evidence>
<evidence type="ECO:0000256" key="8">
    <source>
        <dbReference type="PIRSR" id="PIRSR001084-2"/>
    </source>
</evidence>
<evidence type="ECO:0000256" key="9">
    <source>
        <dbReference type="PIRSR" id="PIRSR001084-3"/>
    </source>
</evidence>
<dbReference type="PIRSF" id="PIRSF001084">
    <property type="entry name" value="B-galactosidase"/>
    <property type="match status" value="1"/>
</dbReference>
<dbReference type="InterPro" id="IPR013780">
    <property type="entry name" value="Glyco_hydro_b"/>
</dbReference>
<evidence type="ECO:0000259" key="10">
    <source>
        <dbReference type="Pfam" id="PF02449"/>
    </source>
</evidence>
<dbReference type="PANTHER" id="PTHR36447:SF1">
    <property type="entry name" value="BETA-GALACTOSIDASE GANA"/>
    <property type="match status" value="1"/>
</dbReference>
<dbReference type="InterPro" id="IPR013529">
    <property type="entry name" value="Glyco_hydro_42_N"/>
</dbReference>
<dbReference type="EC" id="3.2.1.23" evidence="3 6"/>
<keyword evidence="5 6" id="KW-0326">Glycosidase</keyword>
<dbReference type="PANTHER" id="PTHR36447">
    <property type="entry name" value="BETA-GALACTOSIDASE GANA"/>
    <property type="match status" value="1"/>
</dbReference>
<evidence type="ECO:0000256" key="2">
    <source>
        <dbReference type="ARBA" id="ARBA00005940"/>
    </source>
</evidence>
<dbReference type="SUPFAM" id="SSF52317">
    <property type="entry name" value="Class I glutamine amidotransferase-like"/>
    <property type="match status" value="1"/>
</dbReference>
<dbReference type="Pfam" id="PF08533">
    <property type="entry name" value="Glyco_hydro_42C"/>
    <property type="match status" value="1"/>
</dbReference>
<dbReference type="GO" id="GO:0009341">
    <property type="term" value="C:beta-galactosidase complex"/>
    <property type="evidence" value="ECO:0007669"/>
    <property type="project" value="InterPro"/>
</dbReference>
<evidence type="ECO:0000313" key="13">
    <source>
        <dbReference type="EMBL" id="GIH02487.1"/>
    </source>
</evidence>